<reference evidence="12 13" key="1">
    <citation type="submission" date="2020-11" db="EMBL/GenBank/DDBJ databases">
        <title>The Complete Genome of Pseudomonas fragi A13BB.</title>
        <authorList>
            <person name="Awolope O.K."/>
            <person name="O'Driscoll N.H."/>
            <person name="Di Salvo A."/>
            <person name="Lamb A.J."/>
        </authorList>
    </citation>
    <scope>NUCLEOTIDE SEQUENCE [LARGE SCALE GENOMIC DNA]</scope>
    <source>
        <strain evidence="12 13">A13BB</strain>
    </source>
</reference>
<gene>
    <name evidence="12" type="ORF">I5R27_02840</name>
</gene>
<dbReference type="Pfam" id="PF12693">
    <property type="entry name" value="GspL_C"/>
    <property type="match status" value="1"/>
</dbReference>
<dbReference type="GO" id="GO:0015628">
    <property type="term" value="P:protein secretion by the type II secretion system"/>
    <property type="evidence" value="ECO:0007669"/>
    <property type="project" value="InterPro"/>
</dbReference>
<dbReference type="GO" id="GO:0005886">
    <property type="term" value="C:plasma membrane"/>
    <property type="evidence" value="ECO:0007669"/>
    <property type="project" value="UniProtKB-SubCell"/>
</dbReference>
<keyword evidence="4" id="KW-1003">Cell membrane</keyword>
<dbReference type="OrthoDB" id="7011844at2"/>
<dbReference type="EMBL" id="CP065202">
    <property type="protein sequence ID" value="QPL32076.1"/>
    <property type="molecule type" value="Genomic_DNA"/>
</dbReference>
<feature type="domain" description="GspL cytoplasmic actin-ATPase-like" evidence="10">
    <location>
        <begin position="70"/>
        <end position="180"/>
    </location>
</feature>
<name>A0A9Q6VN84_PSEFR</name>
<evidence type="ECO:0000256" key="8">
    <source>
        <dbReference type="ARBA" id="ARBA00022989"/>
    </source>
</evidence>
<proteinExistence type="inferred from homology"/>
<dbReference type="GO" id="GO:0015627">
    <property type="term" value="C:type II protein secretion system complex"/>
    <property type="evidence" value="ECO:0007669"/>
    <property type="project" value="InterPro"/>
</dbReference>
<evidence type="ECO:0000256" key="3">
    <source>
        <dbReference type="ARBA" id="ARBA00022448"/>
    </source>
</evidence>
<dbReference type="CDD" id="cd24017">
    <property type="entry name" value="ASKHA_T2SSL_N"/>
    <property type="match status" value="1"/>
</dbReference>
<keyword evidence="5" id="KW-0997">Cell inner membrane</keyword>
<keyword evidence="3" id="KW-0813">Transport</keyword>
<evidence type="ECO:0000256" key="5">
    <source>
        <dbReference type="ARBA" id="ARBA00022519"/>
    </source>
</evidence>
<evidence type="ECO:0000313" key="12">
    <source>
        <dbReference type="EMBL" id="QPL32076.1"/>
    </source>
</evidence>
<evidence type="ECO:0000256" key="1">
    <source>
        <dbReference type="ARBA" id="ARBA00004377"/>
    </source>
</evidence>
<dbReference type="InterPro" id="IPR007812">
    <property type="entry name" value="T2SS_protein-GspL"/>
</dbReference>
<dbReference type="Pfam" id="PF05134">
    <property type="entry name" value="T2SSL"/>
    <property type="match status" value="1"/>
</dbReference>
<keyword evidence="6" id="KW-0812">Transmembrane</keyword>
<keyword evidence="8" id="KW-1133">Transmembrane helix</keyword>
<protein>
    <recommendedName>
        <fullName evidence="14">Type II secretion system protein L</fullName>
    </recommendedName>
</protein>
<evidence type="ECO:0000256" key="2">
    <source>
        <dbReference type="ARBA" id="ARBA00005318"/>
    </source>
</evidence>
<dbReference type="GeneID" id="72386668"/>
<dbReference type="RefSeq" id="WP_016783203.1">
    <property type="nucleotide sequence ID" value="NZ_CP064354.1"/>
</dbReference>
<dbReference type="AlphaFoldDB" id="A0A9Q6VN84"/>
<dbReference type="Proteomes" id="UP000594467">
    <property type="component" value="Chromosome"/>
</dbReference>
<keyword evidence="9" id="KW-0472">Membrane</keyword>
<dbReference type="Gene3D" id="3.30.1360.100">
    <property type="entry name" value="General secretion pathway protein M, EpsM"/>
    <property type="match status" value="1"/>
</dbReference>
<dbReference type="SUPFAM" id="SSF53067">
    <property type="entry name" value="Actin-like ATPase domain"/>
    <property type="match status" value="1"/>
</dbReference>
<organism evidence="12 13">
    <name type="scientific">Pseudomonas fragi</name>
    <dbReference type="NCBI Taxonomy" id="296"/>
    <lineage>
        <taxon>Bacteria</taxon>
        <taxon>Pseudomonadati</taxon>
        <taxon>Pseudomonadota</taxon>
        <taxon>Gammaproteobacteria</taxon>
        <taxon>Pseudomonadales</taxon>
        <taxon>Pseudomonadaceae</taxon>
        <taxon>Pseudomonas</taxon>
    </lineage>
</organism>
<keyword evidence="7" id="KW-0653">Protein transport</keyword>
<evidence type="ECO:0000256" key="6">
    <source>
        <dbReference type="ARBA" id="ARBA00022692"/>
    </source>
</evidence>
<dbReference type="NCBIfam" id="TIGR01709">
    <property type="entry name" value="typeII_sec_gspL"/>
    <property type="match status" value="1"/>
</dbReference>
<dbReference type="Gene3D" id="3.30.420.380">
    <property type="match status" value="1"/>
</dbReference>
<sequence length="363" mass="40148">MNSWLYLTATGFSHSAEFDFDTAPVLVGHDLQPFAHTTLREAVGGLQGRGITLILPMEMCSWLLTEPWPGKRRPTAQALAFAVEEQLAEDLEHLHIAVGAVDAQQRYPLLIVHKQRFKTLLDQLHERGLNIVSVQVDADLLPHDQACMAWWGGRWIVGGALEARLAVSVQGLALIKARMSTALVARNIDWSALPGGAINLLQGDFRRQVQGWPWQQLSASALLVFALALGFTHLRSSFLEGQAARVYAMSEQRFKTLYPEQTRIIDLPAQLKALQQDPRGTQGGHMVRLLQLTEQVIGASSVQVQRMEWRANIGWVLSITAGSFAQIEQLRERGAQSALPITLDNASQQGNRVQAMLTLGDES</sequence>
<evidence type="ECO:0000259" key="10">
    <source>
        <dbReference type="Pfam" id="PF05134"/>
    </source>
</evidence>
<feature type="domain" description="GspL periplasmic" evidence="11">
    <location>
        <begin position="213"/>
        <end position="361"/>
    </location>
</feature>
<comment type="subcellular location">
    <subcellularLocation>
        <location evidence="1">Cell inner membrane</location>
        <topology evidence="1">Single-pass membrane protein</topology>
    </subcellularLocation>
</comment>
<evidence type="ECO:0000313" key="13">
    <source>
        <dbReference type="Proteomes" id="UP000594467"/>
    </source>
</evidence>
<dbReference type="GO" id="GO:0009276">
    <property type="term" value="C:Gram-negative-bacterium-type cell wall"/>
    <property type="evidence" value="ECO:0007669"/>
    <property type="project" value="InterPro"/>
</dbReference>
<evidence type="ECO:0000256" key="9">
    <source>
        <dbReference type="ARBA" id="ARBA00023136"/>
    </source>
</evidence>
<evidence type="ECO:0008006" key="14">
    <source>
        <dbReference type="Google" id="ProtNLM"/>
    </source>
</evidence>
<comment type="similarity">
    <text evidence="2">Belongs to the GSP L family.</text>
</comment>
<dbReference type="InterPro" id="IPR025691">
    <property type="entry name" value="GspL_pp_dom"/>
</dbReference>
<evidence type="ECO:0000259" key="11">
    <source>
        <dbReference type="Pfam" id="PF12693"/>
    </source>
</evidence>
<evidence type="ECO:0000256" key="7">
    <source>
        <dbReference type="ARBA" id="ARBA00022927"/>
    </source>
</evidence>
<dbReference type="InterPro" id="IPR043129">
    <property type="entry name" value="ATPase_NBD"/>
</dbReference>
<evidence type="ECO:0000256" key="4">
    <source>
        <dbReference type="ARBA" id="ARBA00022475"/>
    </source>
</evidence>
<dbReference type="InterPro" id="IPR024230">
    <property type="entry name" value="GspL_cyto_dom"/>
</dbReference>
<accession>A0A9Q6VN84</accession>